<dbReference type="Pfam" id="PF00400">
    <property type="entry name" value="WD40"/>
    <property type="match status" value="2"/>
</dbReference>
<name>A0ABR2KC19_9EUKA</name>
<dbReference type="EMBL" id="JAPFFF010000005">
    <property type="protein sequence ID" value="KAK8888682.1"/>
    <property type="molecule type" value="Genomic_DNA"/>
</dbReference>
<evidence type="ECO:0000256" key="4">
    <source>
        <dbReference type="SAM" id="Coils"/>
    </source>
</evidence>
<keyword evidence="6" id="KW-1185">Reference proteome</keyword>
<reference evidence="5 6" key="1">
    <citation type="submission" date="2024-04" db="EMBL/GenBank/DDBJ databases">
        <title>Tritrichomonas musculus Genome.</title>
        <authorList>
            <person name="Alves-Ferreira E."/>
            <person name="Grigg M."/>
            <person name="Lorenzi H."/>
            <person name="Galac M."/>
        </authorList>
    </citation>
    <scope>NUCLEOTIDE SEQUENCE [LARGE SCALE GENOMIC DNA]</scope>
    <source>
        <strain evidence="5 6">EAF2021</strain>
    </source>
</reference>
<sequence length="537" mass="61017">MDDILTQLKLKNQPPPIVWNLSVEITQKIVGQKEEFPSLQNNYDLLKKKHQIAKRLSGKAYVENCVQVNKKQINELENLVGELKEKLQIILNEKKKIQDKIDENEKKKRESEKMNRKLISEIEKVKAQISKIELSIEGLDSKIIEQDDIIESLNNTFQAEQRITRLITQMMNKSKKVHFPEAFNGNNETIGRSLERVETAPRFITRPNFSNQLVSQRPLSFSGTRPLKHHKTESKISIQTGTHEAMPFLPNGCITSIAFCKTGKIFATGSEDNIISIYEYGQGYPFESIKMEKSIVSLDFNSSDNLLLVACYDMIRIFDFNNYSLHVRPDKIIIKKVYHSEFISPDKFAVCSENYAIRVYKVTKKGAKLKASLRSKISSMVSWICSGTVSSDFAAGYESGTIRIWDPHSSKIIFENCAHQCAIIQILCYESTFVSLSTDGCVAFTNMLSNVVERKIYLKGCPLHEKSRIAIFNKSLLIGGDDGIIHEYSLKDGKFITKWENFHDAPITSISANKSYVVSGDKNGKIKVWLGKSNDSK</sequence>
<evidence type="ECO:0000256" key="3">
    <source>
        <dbReference type="PROSITE-ProRule" id="PRU00221"/>
    </source>
</evidence>
<dbReference type="SUPFAM" id="SSF50978">
    <property type="entry name" value="WD40 repeat-like"/>
    <property type="match status" value="1"/>
</dbReference>
<feature type="repeat" description="WD" evidence="3">
    <location>
        <begin position="500"/>
        <end position="529"/>
    </location>
</feature>
<feature type="coiled-coil region" evidence="4">
    <location>
        <begin position="66"/>
        <end position="142"/>
    </location>
</feature>
<evidence type="ECO:0000313" key="5">
    <source>
        <dbReference type="EMBL" id="KAK8888682.1"/>
    </source>
</evidence>
<dbReference type="PANTHER" id="PTHR22847">
    <property type="entry name" value="WD40 REPEAT PROTEIN"/>
    <property type="match status" value="1"/>
</dbReference>
<dbReference type="Proteomes" id="UP001470230">
    <property type="component" value="Unassembled WGS sequence"/>
</dbReference>
<dbReference type="PROSITE" id="PS50082">
    <property type="entry name" value="WD_REPEATS_2"/>
    <property type="match status" value="1"/>
</dbReference>
<evidence type="ECO:0000256" key="2">
    <source>
        <dbReference type="ARBA" id="ARBA00022737"/>
    </source>
</evidence>
<dbReference type="InterPro" id="IPR001680">
    <property type="entry name" value="WD40_rpt"/>
</dbReference>
<dbReference type="Gene3D" id="2.130.10.10">
    <property type="entry name" value="YVTN repeat-like/Quinoprotein amine dehydrogenase"/>
    <property type="match status" value="2"/>
</dbReference>
<organism evidence="5 6">
    <name type="scientific">Tritrichomonas musculus</name>
    <dbReference type="NCBI Taxonomy" id="1915356"/>
    <lineage>
        <taxon>Eukaryota</taxon>
        <taxon>Metamonada</taxon>
        <taxon>Parabasalia</taxon>
        <taxon>Tritrichomonadida</taxon>
        <taxon>Tritrichomonadidae</taxon>
        <taxon>Tritrichomonas</taxon>
    </lineage>
</organism>
<gene>
    <name evidence="5" type="ORF">M9Y10_033416</name>
</gene>
<accession>A0ABR2KC19</accession>
<keyword evidence="2" id="KW-0677">Repeat</keyword>
<evidence type="ECO:0000313" key="6">
    <source>
        <dbReference type="Proteomes" id="UP001470230"/>
    </source>
</evidence>
<keyword evidence="4" id="KW-0175">Coiled coil</keyword>
<keyword evidence="1 3" id="KW-0853">WD repeat</keyword>
<dbReference type="InterPro" id="IPR036322">
    <property type="entry name" value="WD40_repeat_dom_sf"/>
</dbReference>
<dbReference type="InterPro" id="IPR015943">
    <property type="entry name" value="WD40/YVTN_repeat-like_dom_sf"/>
</dbReference>
<dbReference type="SMART" id="SM00320">
    <property type="entry name" value="WD40"/>
    <property type="match status" value="4"/>
</dbReference>
<evidence type="ECO:0000256" key="1">
    <source>
        <dbReference type="ARBA" id="ARBA00022574"/>
    </source>
</evidence>
<proteinExistence type="predicted"/>
<comment type="caution">
    <text evidence="5">The sequence shown here is derived from an EMBL/GenBank/DDBJ whole genome shotgun (WGS) entry which is preliminary data.</text>
</comment>
<protein>
    <submittedName>
        <fullName evidence="5">Uncharacterized protein</fullName>
    </submittedName>
</protein>
<dbReference type="PANTHER" id="PTHR22847:SF637">
    <property type="entry name" value="WD REPEAT DOMAIN 5B"/>
    <property type="match status" value="1"/>
</dbReference>